<keyword evidence="2" id="KW-1185">Reference proteome</keyword>
<reference evidence="1 2" key="1">
    <citation type="submission" date="2014-08" db="EMBL/GenBank/DDBJ databases">
        <title>Genome sequences of NCPPB Pectobacterium isolates.</title>
        <authorList>
            <person name="Glover R.H."/>
            <person name="Sapp M."/>
            <person name="Elphinstone J."/>
        </authorList>
    </citation>
    <scope>NUCLEOTIDE SEQUENCE [LARGE SCALE GENOMIC DNA]</scope>
    <source>
        <strain evidence="1 2">NCPPB3841</strain>
    </source>
</reference>
<proteinExistence type="predicted"/>
<organism evidence="1 2">
    <name type="scientific">Pectobacterium odoriferum</name>
    <dbReference type="NCBI Taxonomy" id="78398"/>
    <lineage>
        <taxon>Bacteria</taxon>
        <taxon>Pseudomonadati</taxon>
        <taxon>Pseudomonadota</taxon>
        <taxon>Gammaproteobacteria</taxon>
        <taxon>Enterobacterales</taxon>
        <taxon>Pectobacteriaceae</taxon>
        <taxon>Pectobacterium</taxon>
    </lineage>
</organism>
<dbReference type="Proteomes" id="UP000029447">
    <property type="component" value="Unassembled WGS sequence"/>
</dbReference>
<dbReference type="RefSeq" id="WP_044207740.1">
    <property type="nucleotide sequence ID" value="NZ_JQOF01000020.1"/>
</dbReference>
<accession>A0ABR4VKS9</accession>
<name>A0ABR4VKS9_9GAMM</name>
<evidence type="ECO:0000313" key="1">
    <source>
        <dbReference type="EMBL" id="KGA39972.1"/>
    </source>
</evidence>
<evidence type="ECO:0000313" key="2">
    <source>
        <dbReference type="Proteomes" id="UP000029447"/>
    </source>
</evidence>
<protein>
    <submittedName>
        <fullName evidence="1">Uncharacterized protein</fullName>
    </submittedName>
</protein>
<sequence>MPQKITAAKEPNVEYKDKTLHYRVGKVIGEDIDLSLQEMIERALSRLNFVKDRYQIVSVDSHESEDGDVQLARQFVNNRALRWSILFSELVRYSDGTNKSIITVDEGAEYLSIAQIAPPLGEDGKRREFLDSIMHIAFLKNHVVLIQSPILRTRELEKHITWLLKTAGVLSSGSVILDANLPKAQKDKIIKNNTKRIKIGTPLVEEIEGLPVEKVRESLTTEVIKAKQIKVRPRGRGLDIIKALLNDRERELYGLTDDIFAGDAIDHSNLNVSIEVSYNYKAKKTSQNIINNISRALRHIHPEDVELTLDKIGKIKGDSLIINKKIKLKFINGIADPEELYIKIHEWLTEQIRLGEIDVETD</sequence>
<dbReference type="EMBL" id="JQOF01000020">
    <property type="protein sequence ID" value="KGA39972.1"/>
    <property type="molecule type" value="Genomic_DNA"/>
</dbReference>
<gene>
    <name evidence="1" type="ORF">KU75_19405</name>
</gene>
<comment type="caution">
    <text evidence="1">The sequence shown here is derived from an EMBL/GenBank/DDBJ whole genome shotgun (WGS) entry which is preliminary data.</text>
</comment>